<gene>
    <name evidence="1" type="ORF">TQ35_006870</name>
</gene>
<dbReference type="EMBL" id="JZWS02000006">
    <property type="protein sequence ID" value="MCL7344276.1"/>
    <property type="molecule type" value="Genomic_DNA"/>
</dbReference>
<name>A0AAE3FMU0_9CREN</name>
<organism evidence="1">
    <name type="scientific">Candidatus Aramenus sulfurataquae</name>
    <dbReference type="NCBI Taxonomy" id="1326980"/>
    <lineage>
        <taxon>Archaea</taxon>
        <taxon>Thermoproteota</taxon>
        <taxon>Thermoprotei</taxon>
        <taxon>Sulfolobales</taxon>
        <taxon>Sulfolobaceae</taxon>
        <taxon>Candidatus Aramenus</taxon>
    </lineage>
</organism>
<accession>A0AAE3FMU0</accession>
<proteinExistence type="predicted"/>
<protein>
    <submittedName>
        <fullName evidence="1">Uncharacterized protein</fullName>
    </submittedName>
</protein>
<reference evidence="1" key="1">
    <citation type="submission" date="2022-05" db="EMBL/GenBank/DDBJ databases">
        <title>Metagenome Sequencing of an Archaeal-Dominated Microbial Community from a Hot Spring at the Los Azufres Geothermal Field, Mexico.</title>
        <authorList>
            <person name="Marin-Paredes R."/>
            <person name="Martinez-Romero E."/>
            <person name="Servin-Garciduenas L.E."/>
        </authorList>
    </citation>
    <scope>NUCLEOTIDE SEQUENCE</scope>
    <source>
        <strain evidence="1">AZ1-454</strain>
    </source>
</reference>
<sequence length="102" mass="11999">MLRERKRAFTKLYCRLLHYYRTLASHLTKTLWNLGASTVYLGYHYLISQDESNKFTFNIWSYRKLIDALANKLYEYGVKTTSSCLVASTNTSRLCAYHNVEV</sequence>
<dbReference type="AlphaFoldDB" id="A0AAE3FMU0"/>
<comment type="caution">
    <text evidence="1">The sequence shown here is derived from an EMBL/GenBank/DDBJ whole genome shotgun (WGS) entry which is preliminary data.</text>
</comment>
<evidence type="ECO:0000313" key="1">
    <source>
        <dbReference type="EMBL" id="MCL7344276.1"/>
    </source>
</evidence>